<feature type="region of interest" description="Disordered" evidence="1">
    <location>
        <begin position="728"/>
        <end position="760"/>
    </location>
</feature>
<dbReference type="EMBL" id="MU864928">
    <property type="protein sequence ID" value="KAK4467029.1"/>
    <property type="molecule type" value="Genomic_DNA"/>
</dbReference>
<feature type="compositionally biased region" description="Polar residues" evidence="1">
    <location>
        <begin position="532"/>
        <end position="541"/>
    </location>
</feature>
<organism evidence="2 3">
    <name type="scientific">Cladorrhinum samala</name>
    <dbReference type="NCBI Taxonomy" id="585594"/>
    <lineage>
        <taxon>Eukaryota</taxon>
        <taxon>Fungi</taxon>
        <taxon>Dikarya</taxon>
        <taxon>Ascomycota</taxon>
        <taxon>Pezizomycotina</taxon>
        <taxon>Sordariomycetes</taxon>
        <taxon>Sordariomycetidae</taxon>
        <taxon>Sordariales</taxon>
        <taxon>Podosporaceae</taxon>
        <taxon>Cladorrhinum</taxon>
    </lineage>
</organism>
<dbReference type="Gene3D" id="3.80.10.10">
    <property type="entry name" value="Ribonuclease Inhibitor"/>
    <property type="match status" value="1"/>
</dbReference>
<comment type="caution">
    <text evidence="2">The sequence shown here is derived from an EMBL/GenBank/DDBJ whole genome shotgun (WGS) entry which is preliminary data.</text>
</comment>
<accession>A0AAV9I1H0</accession>
<evidence type="ECO:0000256" key="1">
    <source>
        <dbReference type="SAM" id="MobiDB-lite"/>
    </source>
</evidence>
<feature type="region of interest" description="Disordered" evidence="1">
    <location>
        <begin position="495"/>
        <end position="516"/>
    </location>
</feature>
<feature type="region of interest" description="Disordered" evidence="1">
    <location>
        <begin position="15"/>
        <end position="79"/>
    </location>
</feature>
<feature type="compositionally biased region" description="Basic and acidic residues" evidence="1">
    <location>
        <begin position="750"/>
        <end position="760"/>
    </location>
</feature>
<dbReference type="AlphaFoldDB" id="A0AAV9I1H0"/>
<evidence type="ECO:0008006" key="4">
    <source>
        <dbReference type="Google" id="ProtNLM"/>
    </source>
</evidence>
<feature type="region of interest" description="Disordered" evidence="1">
    <location>
        <begin position="532"/>
        <end position="572"/>
    </location>
</feature>
<proteinExistence type="predicted"/>
<sequence length="760" mass="80692">MGFVNTITMKFFKKKDKRKNGTDDGGGSSGGQVWASGNGGGGYSCADSGPSGHHPRLNGFRPQGSPPSGSPTSPNHLRFRPTHASAAALAKFPAPVLERILTFVCPHSRDESYETCEQSSVEDACMLCDLRDLAHCVAVCRRWRDEGIKLLYHSIRIDSVHYCDREAILAERRKRRSFFDRNGEPQDPAQGRLKLLCRTLREDPVRRGGLVQFLKMPYMLREASQADLARTIAVTPNLHYVDLPEGLFSDEPAFMTLRLEVQARCLELRKMTYMGGSERSLQALASGRVWTKLEVLELIRIDMDPITLRHVLGYLGNLRALKISQSGSVADETLAWNEALPPFPPLEEFILTDVPNVTAEGLKGWLVLPEARQALTVLTLNRTGVKVWTLQEIIAHVPNLKVLSVMDSVSTSMPVAAGSHHIPPLSSRSLETLHFEITAATSSPKYSNAAPSYYSYLAGSLLAGGLPNLLALYVRDPNFPDLLLGLPPPAPAFAEGGIARPSSSGSNSPFSSPSYSPKTSYGFPHLAASQPTNPFLANSTPPRGGGGFGHNRQQSSLSSLGSASHFSPNPRFSSNNPFASAASGAIPPAGGSFMNLPAKLEVFTKGDDDQLGWSFVKVGDERGQSFGSAGSGSLSGSVFGGAGATPRRGTRGESVSVARPVSSYGLGADVMGGSTAGWSAGAGARRSTLIGGAGAGGGFLAVPSEVAGGGGMRTGNLGALGSSWGAPVMSSGGGDMGGDEWPRPRSSAGESKRERLDLWR</sequence>
<gene>
    <name evidence="2" type="ORF">QBC42DRAFT_292754</name>
</gene>
<reference evidence="2" key="1">
    <citation type="journal article" date="2023" name="Mol. Phylogenet. Evol.">
        <title>Genome-scale phylogeny and comparative genomics of the fungal order Sordariales.</title>
        <authorList>
            <person name="Hensen N."/>
            <person name="Bonometti L."/>
            <person name="Westerberg I."/>
            <person name="Brannstrom I.O."/>
            <person name="Guillou S."/>
            <person name="Cros-Aarteil S."/>
            <person name="Calhoun S."/>
            <person name="Haridas S."/>
            <person name="Kuo A."/>
            <person name="Mondo S."/>
            <person name="Pangilinan J."/>
            <person name="Riley R."/>
            <person name="LaButti K."/>
            <person name="Andreopoulos B."/>
            <person name="Lipzen A."/>
            <person name="Chen C."/>
            <person name="Yan M."/>
            <person name="Daum C."/>
            <person name="Ng V."/>
            <person name="Clum A."/>
            <person name="Steindorff A."/>
            <person name="Ohm R.A."/>
            <person name="Martin F."/>
            <person name="Silar P."/>
            <person name="Natvig D.O."/>
            <person name="Lalanne C."/>
            <person name="Gautier V."/>
            <person name="Ament-Velasquez S.L."/>
            <person name="Kruys A."/>
            <person name="Hutchinson M.I."/>
            <person name="Powell A.J."/>
            <person name="Barry K."/>
            <person name="Miller A.N."/>
            <person name="Grigoriev I.V."/>
            <person name="Debuchy R."/>
            <person name="Gladieux P."/>
            <person name="Hiltunen Thoren M."/>
            <person name="Johannesson H."/>
        </authorList>
    </citation>
    <scope>NUCLEOTIDE SEQUENCE</scope>
    <source>
        <strain evidence="2">PSN324</strain>
    </source>
</reference>
<dbReference type="InterPro" id="IPR032675">
    <property type="entry name" value="LRR_dom_sf"/>
</dbReference>
<feature type="compositionally biased region" description="Low complexity" evidence="1">
    <location>
        <begin position="555"/>
        <end position="572"/>
    </location>
</feature>
<reference evidence="2" key="2">
    <citation type="submission" date="2023-06" db="EMBL/GenBank/DDBJ databases">
        <authorList>
            <consortium name="Lawrence Berkeley National Laboratory"/>
            <person name="Mondo S.J."/>
            <person name="Hensen N."/>
            <person name="Bonometti L."/>
            <person name="Westerberg I."/>
            <person name="Brannstrom I.O."/>
            <person name="Guillou S."/>
            <person name="Cros-Aarteil S."/>
            <person name="Calhoun S."/>
            <person name="Haridas S."/>
            <person name="Kuo A."/>
            <person name="Pangilinan J."/>
            <person name="Riley R."/>
            <person name="Labutti K."/>
            <person name="Andreopoulos B."/>
            <person name="Lipzen A."/>
            <person name="Chen C."/>
            <person name="Yanf M."/>
            <person name="Daum C."/>
            <person name="Ng V."/>
            <person name="Clum A."/>
            <person name="Steindorff A."/>
            <person name="Ohm R."/>
            <person name="Martin F."/>
            <person name="Silar P."/>
            <person name="Natvig D."/>
            <person name="Lalanne C."/>
            <person name="Gautier V."/>
            <person name="Ament-Velasquez S.L."/>
            <person name="Kruys A."/>
            <person name="Hutchinson M.I."/>
            <person name="Powell A.J."/>
            <person name="Barry K."/>
            <person name="Miller A.N."/>
            <person name="Grigoriev I.V."/>
            <person name="Debuchy R."/>
            <person name="Gladieux P."/>
            <person name="Thoren M.H."/>
            <person name="Johannesson H."/>
        </authorList>
    </citation>
    <scope>NUCLEOTIDE SEQUENCE</scope>
    <source>
        <strain evidence="2">PSN324</strain>
    </source>
</reference>
<dbReference type="Proteomes" id="UP001321749">
    <property type="component" value="Unassembled WGS sequence"/>
</dbReference>
<keyword evidence="3" id="KW-1185">Reference proteome</keyword>
<dbReference type="SUPFAM" id="SSF52047">
    <property type="entry name" value="RNI-like"/>
    <property type="match status" value="1"/>
</dbReference>
<evidence type="ECO:0000313" key="3">
    <source>
        <dbReference type="Proteomes" id="UP001321749"/>
    </source>
</evidence>
<name>A0AAV9I1H0_9PEZI</name>
<evidence type="ECO:0000313" key="2">
    <source>
        <dbReference type="EMBL" id="KAK4467029.1"/>
    </source>
</evidence>
<protein>
    <recommendedName>
        <fullName evidence="4">F-box domain-containing protein</fullName>
    </recommendedName>
</protein>